<dbReference type="PANTHER" id="PTHR44227:SF3">
    <property type="entry name" value="PROTEIN O-MANNOSYL-TRANSFERASE TMTC4"/>
    <property type="match status" value="1"/>
</dbReference>
<organism evidence="4 5">
    <name type="scientific">Komagataeibacter medellinensis</name>
    <dbReference type="NCBI Taxonomy" id="1177712"/>
    <lineage>
        <taxon>Bacteria</taxon>
        <taxon>Pseudomonadati</taxon>
        <taxon>Pseudomonadota</taxon>
        <taxon>Alphaproteobacteria</taxon>
        <taxon>Acetobacterales</taxon>
        <taxon>Acetobacteraceae</taxon>
        <taxon>Komagataeibacter</taxon>
    </lineage>
</organism>
<dbReference type="InterPro" id="IPR011990">
    <property type="entry name" value="TPR-like_helical_dom_sf"/>
</dbReference>
<dbReference type="Gene3D" id="1.25.40.10">
    <property type="entry name" value="Tetratricopeptide repeat domain"/>
    <property type="match status" value="2"/>
</dbReference>
<dbReference type="InterPro" id="IPR019734">
    <property type="entry name" value="TPR_rpt"/>
</dbReference>
<evidence type="ECO:0000313" key="4">
    <source>
        <dbReference type="EMBL" id="KAB8123959.1"/>
    </source>
</evidence>
<keyword evidence="1" id="KW-0677">Repeat</keyword>
<dbReference type="PROSITE" id="PS50005">
    <property type="entry name" value="TPR"/>
    <property type="match status" value="2"/>
</dbReference>
<keyword evidence="5" id="KW-1185">Reference proteome</keyword>
<dbReference type="Pfam" id="PF13431">
    <property type="entry name" value="TPR_17"/>
    <property type="match status" value="1"/>
</dbReference>
<feature type="repeat" description="TPR" evidence="3">
    <location>
        <begin position="94"/>
        <end position="127"/>
    </location>
</feature>
<dbReference type="PANTHER" id="PTHR44227">
    <property type="match status" value="1"/>
</dbReference>
<proteinExistence type="predicted"/>
<dbReference type="SMART" id="SM00028">
    <property type="entry name" value="TPR"/>
    <property type="match status" value="3"/>
</dbReference>
<evidence type="ECO:0008006" key="6">
    <source>
        <dbReference type="Google" id="ProtNLM"/>
    </source>
</evidence>
<accession>A0ABQ6VUS6</accession>
<evidence type="ECO:0000256" key="2">
    <source>
        <dbReference type="ARBA" id="ARBA00022803"/>
    </source>
</evidence>
<dbReference type="EMBL" id="QYAZ01000001">
    <property type="protein sequence ID" value="KAB8123959.1"/>
    <property type="molecule type" value="Genomic_DNA"/>
</dbReference>
<dbReference type="InterPro" id="IPR052346">
    <property type="entry name" value="O-mannosyl-transferase_TMTC"/>
</dbReference>
<evidence type="ECO:0000313" key="5">
    <source>
        <dbReference type="Proteomes" id="UP000427842"/>
    </source>
</evidence>
<comment type="caution">
    <text evidence="4">The sequence shown here is derived from an EMBL/GenBank/DDBJ whole genome shotgun (WGS) entry which is preliminary data.</text>
</comment>
<keyword evidence="2 3" id="KW-0802">TPR repeat</keyword>
<dbReference type="SUPFAM" id="SSF48452">
    <property type="entry name" value="TPR-like"/>
    <property type="match status" value="1"/>
</dbReference>
<gene>
    <name evidence="4" type="ORF">D3W54_06815</name>
</gene>
<feature type="repeat" description="TPR" evidence="3">
    <location>
        <begin position="60"/>
        <end position="93"/>
    </location>
</feature>
<reference evidence="4 5" key="1">
    <citation type="submission" date="2018-09" db="EMBL/GenBank/DDBJ databases">
        <title>Genome sequence and characterization of the bcs clusters for the production of nanocellulose from the low pH resistant strain Komagataeibacter medellinensis ID13488.</title>
        <authorList>
            <person name="Hernandez-Arriaga A.M."/>
            <person name="Del Cerro C."/>
            <person name="Urbina L."/>
            <person name="Eceiza A."/>
            <person name="Retegi A."/>
            <person name="Prieto M.A."/>
        </authorList>
    </citation>
    <scope>NUCLEOTIDE SEQUENCE [LARGE SCALE GENOMIC DNA]</scope>
    <source>
        <strain evidence="4 5">ID13488</strain>
    </source>
</reference>
<evidence type="ECO:0000256" key="3">
    <source>
        <dbReference type="PROSITE-ProRule" id="PRU00339"/>
    </source>
</evidence>
<evidence type="ECO:0000256" key="1">
    <source>
        <dbReference type="ARBA" id="ARBA00022737"/>
    </source>
</evidence>
<dbReference type="Proteomes" id="UP000427842">
    <property type="component" value="Unassembled WGS sequence"/>
</dbReference>
<name>A0ABQ6VUS6_9PROT</name>
<sequence>MIQVMWELVMSSEMIMMIPVLRQRRGRSFARQGDAARDRQDWPHAAAAYRNAVRLIPKRTDLWVQYGHALKGMGNLVDAELAYRRALSAQPFNADTHLQLGHVLKMLNRHEEAAFAYKRAYILAPAWQPPLAELNNYHIDYRNQVTLPTN</sequence>
<protein>
    <recommendedName>
        <fullName evidence="6">Tetratricopeptide repeat protein</fullName>
    </recommendedName>
</protein>